<feature type="repeat" description="PPR" evidence="2">
    <location>
        <begin position="92"/>
        <end position="126"/>
    </location>
</feature>
<dbReference type="PROSITE" id="PS51375">
    <property type="entry name" value="PPR"/>
    <property type="match status" value="5"/>
</dbReference>
<sequence length="584" mass="64803">MVSKQLCGQTLALYKEELHSSGVHADAAVLPSLIKACSSPQTHFVGLQLHSIVIKSGSDSDLAVPNSLISMYAKSMYIDSARKLFDEMPERDTITYNTLVKCYSEKGCLSETMELLKEMYRQGFVPKPELIAKVIWLCTHTGDIKLGRAIHGLVIVDGRVESSIYVSTALVDFYMKSNESLVASRVFCLMDSNPEVVSWTAMISGCISNRKYEMGIHYLRRMLSQDQKPNRVTLLGILPAFGELGNVKCGKEIHGYAIHHGYDDSGHHLSAALIEFYGRCGKRRYARIIFKQSRAKDVVMWSSIIGIHVRGGVQGEAMKLFRLMRVEGIEPNSVTLLAMISCCSSLASLSHGQAIHTYVVESGFNSDLYIGNALIDMYSKCGCLKASHQIFNEMGVKDPVSWSSLISGYGIHGRGEEALQLFDEMQERKIEVDGITWLAVLSACNHSGLVEEGEKLFKHAVEVDAIGVEHYACYVDLLGRSGKVEKACDVVRKMPVKPSEKIWSSLVSACTVHGKFELAERLVDEMIKSEPENPANYTLLSMIRAESGNRVNAEEVRRLMRMKGLGKRSGFSRIEVESKLAEGM</sequence>
<dbReference type="InterPro" id="IPR011990">
    <property type="entry name" value="TPR-like_helical_dom_sf"/>
</dbReference>
<evidence type="ECO:0008006" key="5">
    <source>
        <dbReference type="Google" id="ProtNLM"/>
    </source>
</evidence>
<dbReference type="InterPro" id="IPR002885">
    <property type="entry name" value="PPR_rpt"/>
</dbReference>
<dbReference type="EMBL" id="BPVZ01000055">
    <property type="protein sequence ID" value="GKV20531.1"/>
    <property type="molecule type" value="Genomic_DNA"/>
</dbReference>
<evidence type="ECO:0000313" key="4">
    <source>
        <dbReference type="Proteomes" id="UP001054252"/>
    </source>
</evidence>
<dbReference type="InterPro" id="IPR046960">
    <property type="entry name" value="PPR_At4g14850-like_plant"/>
</dbReference>
<feature type="repeat" description="PPR" evidence="2">
    <location>
        <begin position="499"/>
        <end position="533"/>
    </location>
</feature>
<dbReference type="SUPFAM" id="SSF48452">
    <property type="entry name" value="TPR-like"/>
    <property type="match status" value="1"/>
</dbReference>
<feature type="repeat" description="PPR" evidence="2">
    <location>
        <begin position="195"/>
        <end position="229"/>
    </location>
</feature>
<reference evidence="3 4" key="1">
    <citation type="journal article" date="2021" name="Commun. Biol.">
        <title>The genome of Shorea leprosula (Dipterocarpaceae) highlights the ecological relevance of drought in aseasonal tropical rainforests.</title>
        <authorList>
            <person name="Ng K.K.S."/>
            <person name="Kobayashi M.J."/>
            <person name="Fawcett J.A."/>
            <person name="Hatakeyama M."/>
            <person name="Paape T."/>
            <person name="Ng C.H."/>
            <person name="Ang C.C."/>
            <person name="Tnah L.H."/>
            <person name="Lee C.T."/>
            <person name="Nishiyama T."/>
            <person name="Sese J."/>
            <person name="O'Brien M.J."/>
            <person name="Copetti D."/>
            <person name="Mohd Noor M.I."/>
            <person name="Ong R.C."/>
            <person name="Putra M."/>
            <person name="Sireger I.Z."/>
            <person name="Indrioko S."/>
            <person name="Kosugi Y."/>
            <person name="Izuno A."/>
            <person name="Isagi Y."/>
            <person name="Lee S.L."/>
            <person name="Shimizu K.K."/>
        </authorList>
    </citation>
    <scope>NUCLEOTIDE SEQUENCE [LARGE SCALE GENOMIC DNA]</scope>
    <source>
        <strain evidence="3">214</strain>
    </source>
</reference>
<dbReference type="NCBIfam" id="TIGR00756">
    <property type="entry name" value="PPR"/>
    <property type="match status" value="6"/>
</dbReference>
<feature type="repeat" description="PPR" evidence="2">
    <location>
        <begin position="297"/>
        <end position="331"/>
    </location>
</feature>
<evidence type="ECO:0000313" key="3">
    <source>
        <dbReference type="EMBL" id="GKV20531.1"/>
    </source>
</evidence>
<dbReference type="InterPro" id="IPR046848">
    <property type="entry name" value="E_motif"/>
</dbReference>
<organism evidence="3 4">
    <name type="scientific">Rubroshorea leprosula</name>
    <dbReference type="NCBI Taxonomy" id="152421"/>
    <lineage>
        <taxon>Eukaryota</taxon>
        <taxon>Viridiplantae</taxon>
        <taxon>Streptophyta</taxon>
        <taxon>Embryophyta</taxon>
        <taxon>Tracheophyta</taxon>
        <taxon>Spermatophyta</taxon>
        <taxon>Magnoliopsida</taxon>
        <taxon>eudicotyledons</taxon>
        <taxon>Gunneridae</taxon>
        <taxon>Pentapetalae</taxon>
        <taxon>rosids</taxon>
        <taxon>malvids</taxon>
        <taxon>Malvales</taxon>
        <taxon>Dipterocarpaceae</taxon>
        <taxon>Rubroshorea</taxon>
    </lineage>
</organism>
<dbReference type="Pfam" id="PF20431">
    <property type="entry name" value="E_motif"/>
    <property type="match status" value="1"/>
</dbReference>
<protein>
    <recommendedName>
        <fullName evidence="5">Pentatricopeptide repeat-containing protein</fullName>
    </recommendedName>
</protein>
<gene>
    <name evidence="3" type="ORF">SLEP1_g30638</name>
</gene>
<dbReference type="GO" id="GO:0003723">
    <property type="term" value="F:RNA binding"/>
    <property type="evidence" value="ECO:0007669"/>
    <property type="project" value="InterPro"/>
</dbReference>
<accession>A0AAV5K9L3</accession>
<dbReference type="GO" id="GO:0009451">
    <property type="term" value="P:RNA modification"/>
    <property type="evidence" value="ECO:0007669"/>
    <property type="project" value="InterPro"/>
</dbReference>
<dbReference type="Pfam" id="PF01535">
    <property type="entry name" value="PPR"/>
    <property type="match status" value="5"/>
</dbReference>
<evidence type="ECO:0000256" key="2">
    <source>
        <dbReference type="PROSITE-ProRule" id="PRU00708"/>
    </source>
</evidence>
<name>A0AAV5K9L3_9ROSI</name>
<comment type="caution">
    <text evidence="3">The sequence shown here is derived from an EMBL/GenBank/DDBJ whole genome shotgun (WGS) entry which is preliminary data.</text>
</comment>
<dbReference type="Gene3D" id="1.25.40.10">
    <property type="entry name" value="Tetratricopeptide repeat domain"/>
    <property type="match status" value="5"/>
</dbReference>
<dbReference type="AlphaFoldDB" id="A0AAV5K9L3"/>
<dbReference type="PANTHER" id="PTHR47926:SF500">
    <property type="entry name" value="REPEAT-CONTAINING PROTEIN, PUTATIVE-RELATED"/>
    <property type="match status" value="1"/>
</dbReference>
<dbReference type="PANTHER" id="PTHR47926">
    <property type="entry name" value="PENTATRICOPEPTIDE REPEAT-CONTAINING PROTEIN"/>
    <property type="match status" value="1"/>
</dbReference>
<proteinExistence type="predicted"/>
<evidence type="ECO:0000256" key="1">
    <source>
        <dbReference type="ARBA" id="ARBA00022737"/>
    </source>
</evidence>
<keyword evidence="1" id="KW-0677">Repeat</keyword>
<keyword evidence="4" id="KW-1185">Reference proteome</keyword>
<dbReference type="Proteomes" id="UP001054252">
    <property type="component" value="Unassembled WGS sequence"/>
</dbReference>
<feature type="repeat" description="PPR" evidence="2">
    <location>
        <begin position="398"/>
        <end position="432"/>
    </location>
</feature>
<dbReference type="Pfam" id="PF13041">
    <property type="entry name" value="PPR_2"/>
    <property type="match status" value="2"/>
</dbReference>
<dbReference type="FunFam" id="1.25.40.10:FF:000090">
    <property type="entry name" value="Pentatricopeptide repeat-containing protein, chloroplastic"/>
    <property type="match status" value="1"/>
</dbReference>